<accession>A0A3M8HAX4</accession>
<comment type="subunit">
    <text evidence="2">Heterodimer of SbcC and SbcD.</text>
</comment>
<gene>
    <name evidence="6" type="ORF">EC501_07330</name>
</gene>
<feature type="coiled-coil region" evidence="4">
    <location>
        <begin position="390"/>
        <end position="431"/>
    </location>
</feature>
<evidence type="ECO:0000256" key="3">
    <source>
        <dbReference type="ARBA" id="ARBA00013368"/>
    </source>
</evidence>
<evidence type="ECO:0000313" key="7">
    <source>
        <dbReference type="Proteomes" id="UP000279909"/>
    </source>
</evidence>
<dbReference type="OrthoDB" id="9795626at2"/>
<comment type="caution">
    <text evidence="6">The sequence shown here is derived from an EMBL/GenBank/DDBJ whole genome shotgun (WGS) entry which is preliminary data.</text>
</comment>
<dbReference type="Pfam" id="PF13476">
    <property type="entry name" value="AAA_23"/>
    <property type="match status" value="1"/>
</dbReference>
<reference evidence="6 7" key="1">
    <citation type="journal article" date="2014" name="Int. J. Syst. Evol. Microbiol.">
        <title>Lysinibacillus halotolerans sp. nov., isolated from saline-alkaline soil.</title>
        <authorList>
            <person name="Kong D."/>
            <person name="Wang Y."/>
            <person name="Zhao B."/>
            <person name="Li Y."/>
            <person name="Song J."/>
            <person name="Zhai Y."/>
            <person name="Zhang C."/>
            <person name="Wang H."/>
            <person name="Chen X."/>
            <person name="Zhao B."/>
            <person name="Ruan Z."/>
        </authorList>
    </citation>
    <scope>NUCLEOTIDE SEQUENCE [LARGE SCALE GENOMIC DNA]</scope>
    <source>
        <strain evidence="6 7">MCCC 1A12703</strain>
    </source>
</reference>
<organism evidence="6 7">
    <name type="scientific">Lysinibacillus halotolerans</name>
    <dbReference type="NCBI Taxonomy" id="1368476"/>
    <lineage>
        <taxon>Bacteria</taxon>
        <taxon>Bacillati</taxon>
        <taxon>Bacillota</taxon>
        <taxon>Bacilli</taxon>
        <taxon>Bacillales</taxon>
        <taxon>Bacillaceae</taxon>
        <taxon>Lysinibacillus</taxon>
    </lineage>
</organism>
<proteinExistence type="inferred from homology"/>
<name>A0A3M8HAX4_9BACI</name>
<dbReference type="PANTHER" id="PTHR32114:SF2">
    <property type="entry name" value="ABC TRANSPORTER ABCH.3"/>
    <property type="match status" value="1"/>
</dbReference>
<evidence type="ECO:0000313" key="6">
    <source>
        <dbReference type="EMBL" id="RNC99552.1"/>
    </source>
</evidence>
<dbReference type="InterPro" id="IPR038729">
    <property type="entry name" value="Rad50/SbcC_AAA"/>
</dbReference>
<dbReference type="Gene3D" id="3.40.50.300">
    <property type="entry name" value="P-loop containing nucleotide triphosphate hydrolases"/>
    <property type="match status" value="2"/>
</dbReference>
<protein>
    <recommendedName>
        <fullName evidence="3">Nuclease SbcCD subunit C</fullName>
    </recommendedName>
</protein>
<dbReference type="Proteomes" id="UP000279909">
    <property type="component" value="Unassembled WGS sequence"/>
</dbReference>
<dbReference type="SUPFAM" id="SSF52540">
    <property type="entry name" value="P-loop containing nucleoside triphosphate hydrolases"/>
    <property type="match status" value="1"/>
</dbReference>
<evidence type="ECO:0000259" key="5">
    <source>
        <dbReference type="Pfam" id="PF13476"/>
    </source>
</evidence>
<evidence type="ECO:0000256" key="2">
    <source>
        <dbReference type="ARBA" id="ARBA00011322"/>
    </source>
</evidence>
<dbReference type="AlphaFoldDB" id="A0A3M8HAX4"/>
<dbReference type="GO" id="GO:0006302">
    <property type="term" value="P:double-strand break repair"/>
    <property type="evidence" value="ECO:0007669"/>
    <property type="project" value="InterPro"/>
</dbReference>
<feature type="coiled-coil region" evidence="4">
    <location>
        <begin position="456"/>
        <end position="483"/>
    </location>
</feature>
<evidence type="ECO:0000256" key="4">
    <source>
        <dbReference type="SAM" id="Coils"/>
    </source>
</evidence>
<dbReference type="PANTHER" id="PTHR32114">
    <property type="entry name" value="ABC TRANSPORTER ABCH.3"/>
    <property type="match status" value="1"/>
</dbReference>
<keyword evidence="7" id="KW-1185">Reference proteome</keyword>
<feature type="domain" description="Rad50/SbcC-type AAA" evidence="5">
    <location>
        <begin position="6"/>
        <end position="234"/>
    </location>
</feature>
<evidence type="ECO:0000256" key="1">
    <source>
        <dbReference type="ARBA" id="ARBA00006930"/>
    </source>
</evidence>
<keyword evidence="4" id="KW-0175">Coiled coil</keyword>
<dbReference type="InterPro" id="IPR027417">
    <property type="entry name" value="P-loop_NTPase"/>
</dbReference>
<sequence length="676" mass="77598">MKILDMELNNFRQYLGEQRIEFAADKQNITIVYGENGKGKTGIFRALMFALFGHTHIQQDNPKEPIHLVNLKKLEEMPGVPVEASVKVRFLNHDKTYEIKRSVIGMKSGVQISQRDGDISFVEIDSQGNYSPNPKTNQHEVNQIINSILDEDVKDFFLFDGEKIDTLAKTNETVKKEVKKAIFKLLQIDNVEEARALLNNLKINERRKVINETSDTNVKQKNDEIEQLHADLKKQKVYLEKHELNLIENNKLIGELEFQLAQNEDIARVQERLASAVRTSNSIKDHINNISENILDFVFSKAPYLLMNNAFYNVKNYLETTIAENNTNVPVEVLRESASTGVCLCCNNDLKLHKENMAYIETLIKNYVRSESNTFSNNILGMISSCFEDANKNEEEALKLLKLYRDKENELREIENDIYELKKELGEKASKELNLEKTAKALDAQKLESDSIKESIGKTKGEIELLEKNILKAEDELSKLMRTISNNRIEERVIKMIESLTEDIEAIATDFSSAMRDQLRDATTEIFKILIDRKDINLIKEININSKYEIEIINFDGVEITQDISQGQRQIVALSFITALARVAAGDGKIIDFPLFMDSPFNRLSGMNRDHLIENIPNLTSQWILLLTDTELTKSEERVFKNGNHLGKWYRINQIETYHSVIEPVLLTETMSTRGE</sequence>
<dbReference type="GO" id="GO:0016887">
    <property type="term" value="F:ATP hydrolysis activity"/>
    <property type="evidence" value="ECO:0007669"/>
    <property type="project" value="InterPro"/>
</dbReference>
<dbReference type="RefSeq" id="WP_122971651.1">
    <property type="nucleotide sequence ID" value="NZ_RHLQ01000014.1"/>
</dbReference>
<comment type="similarity">
    <text evidence="1">Belongs to the SMC family. SbcC subfamily.</text>
</comment>
<dbReference type="EMBL" id="RHLQ01000014">
    <property type="protein sequence ID" value="RNC99552.1"/>
    <property type="molecule type" value="Genomic_DNA"/>
</dbReference>